<feature type="compositionally biased region" description="Low complexity" evidence="2">
    <location>
        <begin position="108"/>
        <end position="119"/>
    </location>
</feature>
<dbReference type="PANTHER" id="PTHR12243">
    <property type="entry name" value="MADF DOMAIN TRANSCRIPTION FACTOR"/>
    <property type="match status" value="1"/>
</dbReference>
<reference evidence="4 5" key="1">
    <citation type="journal article" date="2022" name="Allergy">
        <title>Genome assembly and annotation of Periplaneta americana reveal a comprehensive cockroach allergen profile.</title>
        <authorList>
            <person name="Wang L."/>
            <person name="Xiong Q."/>
            <person name="Saelim N."/>
            <person name="Wang L."/>
            <person name="Nong W."/>
            <person name="Wan A.T."/>
            <person name="Shi M."/>
            <person name="Liu X."/>
            <person name="Cao Q."/>
            <person name="Hui J.H.L."/>
            <person name="Sookrung N."/>
            <person name="Leung T.F."/>
            <person name="Tungtrongchitr A."/>
            <person name="Tsui S.K.W."/>
        </authorList>
    </citation>
    <scope>NUCLEOTIDE SEQUENCE [LARGE SCALE GENOMIC DNA]</scope>
    <source>
        <strain evidence="4">PWHHKU_190912</strain>
    </source>
</reference>
<accession>A0ABQ8TWC2</accession>
<proteinExistence type="predicted"/>
<dbReference type="EMBL" id="JAJSOF020000003">
    <property type="protein sequence ID" value="KAJ4450166.1"/>
    <property type="molecule type" value="Genomic_DNA"/>
</dbReference>
<feature type="compositionally biased region" description="Basic and acidic residues" evidence="2">
    <location>
        <begin position="141"/>
        <end position="158"/>
    </location>
</feature>
<dbReference type="PROSITE" id="PS51031">
    <property type="entry name" value="BESS"/>
    <property type="match status" value="1"/>
</dbReference>
<dbReference type="PANTHER" id="PTHR12243:SF67">
    <property type="entry name" value="COREPRESSOR OF PANGOLIN, ISOFORM A-RELATED"/>
    <property type="match status" value="1"/>
</dbReference>
<feature type="region of interest" description="Disordered" evidence="2">
    <location>
        <begin position="107"/>
        <end position="158"/>
    </location>
</feature>
<keyword evidence="5" id="KW-1185">Reference proteome</keyword>
<organism evidence="4 5">
    <name type="scientific">Periplaneta americana</name>
    <name type="common">American cockroach</name>
    <name type="synonym">Blatta americana</name>
    <dbReference type="NCBI Taxonomy" id="6978"/>
    <lineage>
        <taxon>Eukaryota</taxon>
        <taxon>Metazoa</taxon>
        <taxon>Ecdysozoa</taxon>
        <taxon>Arthropoda</taxon>
        <taxon>Hexapoda</taxon>
        <taxon>Insecta</taxon>
        <taxon>Pterygota</taxon>
        <taxon>Neoptera</taxon>
        <taxon>Polyneoptera</taxon>
        <taxon>Dictyoptera</taxon>
        <taxon>Blattodea</taxon>
        <taxon>Blattoidea</taxon>
        <taxon>Blattidae</taxon>
        <taxon>Blattinae</taxon>
        <taxon>Periplaneta</taxon>
    </lineage>
</organism>
<evidence type="ECO:0000256" key="1">
    <source>
        <dbReference type="PROSITE-ProRule" id="PRU00371"/>
    </source>
</evidence>
<dbReference type="InterPro" id="IPR039353">
    <property type="entry name" value="TF_Adf1"/>
</dbReference>
<dbReference type="Pfam" id="PF02944">
    <property type="entry name" value="BESS"/>
    <property type="match status" value="1"/>
</dbReference>
<sequence length="208" mass="24065">MAGLWDFARKKWKLLRDKFRTLLSKLSVGQEDTRGSPELISWPYFSSLLFLKDQFGQKKLSDNVPFGIHSETKVEEEYFEFGTTDDPNSISQSLDFENSREVDETLMPASVASSSSSKTRPSKRSRQTDSVDQAFTDEETEKSRYWEEKRSRTDDEGEDLHFFRSIIPHVKGLPPLKKMTFRMKVMEALQGVLTEEAATRQHSRHTSQ</sequence>
<name>A0ABQ8TWC2_PERAM</name>
<evidence type="ECO:0000259" key="3">
    <source>
        <dbReference type="PROSITE" id="PS51031"/>
    </source>
</evidence>
<evidence type="ECO:0000313" key="4">
    <source>
        <dbReference type="EMBL" id="KAJ4450166.1"/>
    </source>
</evidence>
<feature type="domain" description="BESS" evidence="3">
    <location>
        <begin position="156"/>
        <end position="195"/>
    </location>
</feature>
<comment type="caution">
    <text evidence="4">The sequence shown here is derived from an EMBL/GenBank/DDBJ whole genome shotgun (WGS) entry which is preliminary data.</text>
</comment>
<dbReference type="InterPro" id="IPR004210">
    <property type="entry name" value="BESS_motif"/>
</dbReference>
<protein>
    <recommendedName>
        <fullName evidence="3">BESS domain-containing protein</fullName>
    </recommendedName>
</protein>
<comment type="subcellular location">
    <subcellularLocation>
        <location evidence="1">Nucleus</location>
    </subcellularLocation>
</comment>
<evidence type="ECO:0000256" key="2">
    <source>
        <dbReference type="SAM" id="MobiDB-lite"/>
    </source>
</evidence>
<evidence type="ECO:0000313" key="5">
    <source>
        <dbReference type="Proteomes" id="UP001148838"/>
    </source>
</evidence>
<gene>
    <name evidence="4" type="ORF">ANN_01573</name>
</gene>
<dbReference type="Proteomes" id="UP001148838">
    <property type="component" value="Unassembled WGS sequence"/>
</dbReference>
<keyword evidence="1" id="KW-0539">Nucleus</keyword>